<dbReference type="PROSITE" id="PS51459">
    <property type="entry name" value="FIDO"/>
    <property type="match status" value="1"/>
</dbReference>
<evidence type="ECO:0000313" key="3">
    <source>
        <dbReference type="Proteomes" id="UP001209076"/>
    </source>
</evidence>
<accession>A0ABT2PU97</accession>
<evidence type="ECO:0000259" key="1">
    <source>
        <dbReference type="PROSITE" id="PS51459"/>
    </source>
</evidence>
<dbReference type="Proteomes" id="UP001209076">
    <property type="component" value="Unassembled WGS sequence"/>
</dbReference>
<dbReference type="Pfam" id="PF02661">
    <property type="entry name" value="Fic"/>
    <property type="match status" value="1"/>
</dbReference>
<dbReference type="InterPro" id="IPR040198">
    <property type="entry name" value="Fido_containing"/>
</dbReference>
<dbReference type="PANTHER" id="PTHR13504">
    <property type="entry name" value="FIDO DOMAIN-CONTAINING PROTEIN DDB_G0283145"/>
    <property type="match status" value="1"/>
</dbReference>
<dbReference type="RefSeq" id="WP_262095751.1">
    <property type="nucleotide sequence ID" value="NZ_JAOEGN010000003.1"/>
</dbReference>
<feature type="domain" description="Fido" evidence="1">
    <location>
        <begin position="94"/>
        <end position="227"/>
    </location>
</feature>
<reference evidence="3" key="1">
    <citation type="submission" date="2023-07" db="EMBL/GenBank/DDBJ databases">
        <title>Novel Mycoplasma species identified in domestic and wild animals.</title>
        <authorList>
            <person name="Volokhov D.V."/>
            <person name="Furtak V.A."/>
            <person name="Zagorodnyaya T.A."/>
        </authorList>
    </citation>
    <scope>NUCLEOTIDE SEQUENCE [LARGE SCALE GENOMIC DNA]</scope>
    <source>
        <strain evidence="3">92-19</strain>
    </source>
</reference>
<keyword evidence="3" id="KW-1185">Reference proteome</keyword>
<comment type="caution">
    <text evidence="2">The sequence shown here is derived from an EMBL/GenBank/DDBJ whole genome shotgun (WGS) entry which is preliminary data.</text>
</comment>
<proteinExistence type="predicted"/>
<gene>
    <name evidence="2" type="ORF">N7603_02480</name>
</gene>
<dbReference type="EMBL" id="JAOEGN010000003">
    <property type="protein sequence ID" value="MCU0104516.1"/>
    <property type="molecule type" value="Genomic_DNA"/>
</dbReference>
<dbReference type="Gene3D" id="1.10.3290.10">
    <property type="entry name" value="Fido-like domain"/>
    <property type="match status" value="1"/>
</dbReference>
<dbReference type="PANTHER" id="PTHR13504:SF38">
    <property type="entry name" value="FIDO DOMAIN-CONTAINING PROTEIN"/>
    <property type="match status" value="1"/>
</dbReference>
<dbReference type="SUPFAM" id="SSF140931">
    <property type="entry name" value="Fic-like"/>
    <property type="match status" value="1"/>
</dbReference>
<dbReference type="InterPro" id="IPR036597">
    <property type="entry name" value="Fido-like_dom_sf"/>
</dbReference>
<evidence type="ECO:0000313" key="2">
    <source>
        <dbReference type="EMBL" id="MCU0104516.1"/>
    </source>
</evidence>
<sequence length="242" mass="28394">MERGLLEAEKKHLLLALKEASKEELQQIEAAFELENACAAIGFEGNNHITHEEVERLIKTRRLLDRSEREQKEVLNHVRAFDFIKQAVNEKKELTEEFLKDVHQIILEDIMVGGLYRQVNIQLIGSTHQPPDHVKVYDRMKKFFMNLEEFKGDAIELACYVHLSISKIHPFVDGNGRLARLMMNFILMKNDYLPISISREHIQAYFKALDVFKEQKDMTPMIDLVTERLMKRYNDVNQILNK</sequence>
<organism evidence="2 3">
    <name type="scientific">Paracholeplasma vituli</name>
    <dbReference type="NCBI Taxonomy" id="69473"/>
    <lineage>
        <taxon>Bacteria</taxon>
        <taxon>Bacillati</taxon>
        <taxon>Mycoplasmatota</taxon>
        <taxon>Mollicutes</taxon>
        <taxon>Acholeplasmatales</taxon>
        <taxon>Acholeplasmataceae</taxon>
        <taxon>Paracholeplasma</taxon>
    </lineage>
</organism>
<name>A0ABT2PU97_9MOLU</name>
<dbReference type="InterPro" id="IPR003812">
    <property type="entry name" value="Fido"/>
</dbReference>
<protein>
    <submittedName>
        <fullName evidence="2">Fic family protein</fullName>
    </submittedName>
</protein>